<sequence>MVLYIDQCIVPRHRANKLSFFSFSVIFLPLEKRLERTGSDATATATLERAVWAALDLPPLGFRFFLTSTLVVGARRFFSPLTKSAFRPLPSFFRLLSPFLDCQFDIMFVVIKKEPT</sequence>
<evidence type="ECO:0000313" key="1">
    <source>
        <dbReference type="EMBL" id="CAE2255617.1"/>
    </source>
</evidence>
<organism evidence="1">
    <name type="scientific">Odontella aurita</name>
    <dbReference type="NCBI Taxonomy" id="265563"/>
    <lineage>
        <taxon>Eukaryota</taxon>
        <taxon>Sar</taxon>
        <taxon>Stramenopiles</taxon>
        <taxon>Ochrophyta</taxon>
        <taxon>Bacillariophyta</taxon>
        <taxon>Mediophyceae</taxon>
        <taxon>Biddulphiophycidae</taxon>
        <taxon>Eupodiscales</taxon>
        <taxon>Odontellaceae</taxon>
        <taxon>Odontella</taxon>
    </lineage>
</organism>
<accession>A0A7S4J8G8</accession>
<name>A0A7S4J8G8_9STRA</name>
<dbReference type="AlphaFoldDB" id="A0A7S4J8G8"/>
<reference evidence="1" key="1">
    <citation type="submission" date="2021-01" db="EMBL/GenBank/DDBJ databases">
        <authorList>
            <person name="Corre E."/>
            <person name="Pelletier E."/>
            <person name="Niang G."/>
            <person name="Scheremetjew M."/>
            <person name="Finn R."/>
            <person name="Kale V."/>
            <person name="Holt S."/>
            <person name="Cochrane G."/>
            <person name="Meng A."/>
            <person name="Brown T."/>
            <person name="Cohen L."/>
        </authorList>
    </citation>
    <scope>NUCLEOTIDE SEQUENCE</scope>
    <source>
        <strain evidence="1">Isolate 1302-5</strain>
    </source>
</reference>
<gene>
    <name evidence="1" type="ORF">OAUR00152_LOCUS23807</name>
</gene>
<protein>
    <submittedName>
        <fullName evidence="1">Uncharacterized protein</fullName>
    </submittedName>
</protein>
<proteinExistence type="predicted"/>
<dbReference type="EMBL" id="HBKQ01034738">
    <property type="protein sequence ID" value="CAE2255617.1"/>
    <property type="molecule type" value="Transcribed_RNA"/>
</dbReference>